<dbReference type="RefSeq" id="YP_009300780.1">
    <property type="nucleotide sequence ID" value="NC_031224.2"/>
</dbReference>
<gene>
    <name evidence="1" type="primary">91</name>
    <name evidence="1" type="ORF">MUDCAT_91</name>
</gene>
<protein>
    <submittedName>
        <fullName evidence="1">Uncharacterized protein</fullName>
    </submittedName>
</protein>
<evidence type="ECO:0000313" key="1">
    <source>
        <dbReference type="EMBL" id="AMM44463.1"/>
    </source>
</evidence>
<organism evidence="1 2">
    <name type="scientific">Arthrobacter phage Mudcat</name>
    <dbReference type="NCBI Taxonomy" id="1796997"/>
    <lineage>
        <taxon>Viruses</taxon>
        <taxon>Duplodnaviria</taxon>
        <taxon>Heunggongvirae</taxon>
        <taxon>Uroviricota</taxon>
        <taxon>Caudoviricetes</taxon>
        <taxon>Mudcatvirus</taxon>
        <taxon>Mudcatvirus mudcat</taxon>
    </lineage>
</organism>
<dbReference type="GeneID" id="29127047"/>
<sequence>MAKNDFKSGQPMTKFVYPKWGKKGLKWGVFGYTLLKTVAKWPKAH</sequence>
<name>A0A140G728_9CAUD</name>
<dbReference type="KEGG" id="vg:29127047"/>
<keyword evidence="2" id="KW-1185">Reference proteome</keyword>
<proteinExistence type="predicted"/>
<accession>A0A140G728</accession>
<dbReference type="Proteomes" id="UP000201625">
    <property type="component" value="Segment"/>
</dbReference>
<evidence type="ECO:0000313" key="2">
    <source>
        <dbReference type="Proteomes" id="UP000201625"/>
    </source>
</evidence>
<dbReference type="OrthoDB" id="37381at10239"/>
<reference evidence="1" key="1">
    <citation type="submission" date="2018-02" db="EMBL/GenBank/DDBJ databases">
        <authorList>
            <person name="Staples A.K."/>
            <person name="Oates E.A."/>
            <person name="Brown C.B."/>
            <person name="McDaniel C.M."/>
            <person name="Wathen K.E."/>
            <person name="Thompson A.R."/>
            <person name="Goedde M.A."/>
            <person name="Gaffney B."/>
            <person name="Rinehart C.A."/>
            <person name="King R.A."/>
            <person name="Bowman C.A."/>
            <person name="Russell D.A."/>
            <person name="Pope W.H."/>
            <person name="Jacobs-Sera D."/>
            <person name="Hendrix R.W."/>
            <person name="Hatfull G.F."/>
        </authorList>
    </citation>
    <scope>NUCLEOTIDE SEQUENCE</scope>
</reference>
<dbReference type="EMBL" id="KU647628">
    <property type="protein sequence ID" value="AMM44463.1"/>
    <property type="molecule type" value="Genomic_DNA"/>
</dbReference>